<dbReference type="Proteomes" id="UP000557307">
    <property type="component" value="Unassembled WGS sequence"/>
</dbReference>
<dbReference type="Pfam" id="PF13440">
    <property type="entry name" value="Polysacc_synt_3"/>
    <property type="match status" value="1"/>
</dbReference>
<evidence type="ECO:0000256" key="6">
    <source>
        <dbReference type="ARBA" id="ARBA00023136"/>
    </source>
</evidence>
<dbReference type="CDD" id="cd13127">
    <property type="entry name" value="MATE_tuaB_like"/>
    <property type="match status" value="1"/>
</dbReference>
<keyword evidence="9" id="KW-1185">Reference proteome</keyword>
<keyword evidence="6 7" id="KW-0472">Membrane</keyword>
<feature type="transmembrane region" description="Helical" evidence="7">
    <location>
        <begin position="158"/>
        <end position="176"/>
    </location>
</feature>
<feature type="transmembrane region" description="Helical" evidence="7">
    <location>
        <begin position="430"/>
        <end position="450"/>
    </location>
</feature>
<organism evidence="8 9">
    <name type="scientific">Rhabdobacter roseus</name>
    <dbReference type="NCBI Taxonomy" id="1655419"/>
    <lineage>
        <taxon>Bacteria</taxon>
        <taxon>Pseudomonadati</taxon>
        <taxon>Bacteroidota</taxon>
        <taxon>Cytophagia</taxon>
        <taxon>Cytophagales</taxon>
        <taxon>Cytophagaceae</taxon>
        <taxon>Rhabdobacter</taxon>
    </lineage>
</organism>
<evidence type="ECO:0000256" key="4">
    <source>
        <dbReference type="ARBA" id="ARBA00022692"/>
    </source>
</evidence>
<gene>
    <name evidence="8" type="ORF">HNQ92_003528</name>
</gene>
<protein>
    <submittedName>
        <fullName evidence="8">PST family polysaccharide transporter</fullName>
    </submittedName>
</protein>
<feature type="transmembrane region" description="Helical" evidence="7">
    <location>
        <begin position="336"/>
        <end position="357"/>
    </location>
</feature>
<comment type="caution">
    <text evidence="8">The sequence shown here is derived from an EMBL/GenBank/DDBJ whole genome shotgun (WGS) entry which is preliminary data.</text>
</comment>
<evidence type="ECO:0000313" key="8">
    <source>
        <dbReference type="EMBL" id="MBB5285371.1"/>
    </source>
</evidence>
<dbReference type="EMBL" id="JACHGF010000005">
    <property type="protein sequence ID" value="MBB5285371.1"/>
    <property type="molecule type" value="Genomic_DNA"/>
</dbReference>
<accession>A0A840TNS5</accession>
<feature type="transmembrane region" description="Helical" evidence="7">
    <location>
        <begin position="23"/>
        <end position="44"/>
    </location>
</feature>
<dbReference type="AlphaFoldDB" id="A0A840TNS5"/>
<feature type="transmembrane region" description="Helical" evidence="7">
    <location>
        <begin position="90"/>
        <end position="111"/>
    </location>
</feature>
<dbReference type="PANTHER" id="PTHR30250">
    <property type="entry name" value="PST FAMILY PREDICTED COLANIC ACID TRANSPORTER"/>
    <property type="match status" value="1"/>
</dbReference>
<keyword evidence="5 7" id="KW-1133">Transmembrane helix</keyword>
<evidence type="ECO:0000256" key="3">
    <source>
        <dbReference type="ARBA" id="ARBA00022475"/>
    </source>
</evidence>
<reference evidence="8 9" key="1">
    <citation type="submission" date="2020-08" db="EMBL/GenBank/DDBJ databases">
        <title>Genomic Encyclopedia of Type Strains, Phase IV (KMG-IV): sequencing the most valuable type-strain genomes for metagenomic binning, comparative biology and taxonomic classification.</title>
        <authorList>
            <person name="Goeker M."/>
        </authorList>
    </citation>
    <scope>NUCLEOTIDE SEQUENCE [LARGE SCALE GENOMIC DNA]</scope>
    <source>
        <strain evidence="8 9">DSM 105074</strain>
    </source>
</reference>
<proteinExistence type="inferred from homology"/>
<sequence length="508" mass="56646">MQIENERASSASRRLERSIQSGIRWNLVASLLGQAINVVFTLWLSRLLLPKDYGVVAIALAFSSVVDLLGQLGSTAALTQRPTLNDKYYTAAFVIMGITGSTAMLLMWVAAPLVASFYQQAEIQWILYAFALTLPFGLVRSVPVALLQRSLHFNRIAVIDFISTFLSGILAVYLASQGLGWKALVAKSIAFQLIQTISYCFLAWPRFRWELGWAEIKELLRFGIPQSLTQLVLLVGRRIDDVMIGKWIGTTSLGIYSMAYSLYLWPLANIKGRIAQVSFAALTKVQHDPQAISRYYLKLTSLTAYLSFPVIIGFGATSDLVVQLVMGEQWREVVPVLRLLGLASLFEVCISPGSVYQAVGRTDLFFRAMLATRFLTILGILVALPFGLIGVAVSLVVSGMLNFFLFNYFVGQLIPLTNRAVFGAISKSSAFSFILLVAVVGIRYLITSYVADEAELIITVLTGLTTYLTLIYWFDRKLYWRLLIWVRQKKIAGILARTGSPKRRKNQR</sequence>
<dbReference type="InterPro" id="IPR050833">
    <property type="entry name" value="Poly_Biosynth_Transport"/>
</dbReference>
<evidence type="ECO:0000256" key="7">
    <source>
        <dbReference type="SAM" id="Phobius"/>
    </source>
</evidence>
<dbReference type="RefSeq" id="WP_184175449.1">
    <property type="nucleotide sequence ID" value="NZ_JACHGF010000005.1"/>
</dbReference>
<feature type="transmembrane region" description="Helical" evidence="7">
    <location>
        <begin position="123"/>
        <end position="146"/>
    </location>
</feature>
<comment type="subcellular location">
    <subcellularLocation>
        <location evidence="1">Cell membrane</location>
        <topology evidence="1">Multi-pass membrane protein</topology>
    </subcellularLocation>
</comment>
<name>A0A840TNS5_9BACT</name>
<evidence type="ECO:0000313" key="9">
    <source>
        <dbReference type="Proteomes" id="UP000557307"/>
    </source>
</evidence>
<evidence type="ECO:0000256" key="2">
    <source>
        <dbReference type="ARBA" id="ARBA00007430"/>
    </source>
</evidence>
<keyword evidence="4 7" id="KW-0812">Transmembrane</keyword>
<dbReference type="PANTHER" id="PTHR30250:SF10">
    <property type="entry name" value="LIPOPOLYSACCHARIDE BIOSYNTHESIS PROTEIN WZXC"/>
    <property type="match status" value="1"/>
</dbReference>
<comment type="similarity">
    <text evidence="2">Belongs to the polysaccharide synthase family.</text>
</comment>
<dbReference type="GO" id="GO:0005886">
    <property type="term" value="C:plasma membrane"/>
    <property type="evidence" value="ECO:0007669"/>
    <property type="project" value="UniProtKB-SubCell"/>
</dbReference>
<feature type="transmembrane region" description="Helical" evidence="7">
    <location>
        <begin position="456"/>
        <end position="474"/>
    </location>
</feature>
<feature type="transmembrane region" description="Helical" evidence="7">
    <location>
        <begin position="295"/>
        <end position="316"/>
    </location>
</feature>
<evidence type="ECO:0000256" key="5">
    <source>
        <dbReference type="ARBA" id="ARBA00022989"/>
    </source>
</evidence>
<keyword evidence="3" id="KW-1003">Cell membrane</keyword>
<evidence type="ECO:0000256" key="1">
    <source>
        <dbReference type="ARBA" id="ARBA00004651"/>
    </source>
</evidence>
<feature type="transmembrane region" description="Helical" evidence="7">
    <location>
        <begin position="247"/>
        <end position="265"/>
    </location>
</feature>
<feature type="transmembrane region" description="Helical" evidence="7">
    <location>
        <begin position="56"/>
        <end position="78"/>
    </location>
</feature>